<dbReference type="SUPFAM" id="SSF56349">
    <property type="entry name" value="DNA breaking-rejoining enzymes"/>
    <property type="match status" value="1"/>
</dbReference>
<dbReference type="GO" id="GO:0006313">
    <property type="term" value="P:DNA transposition"/>
    <property type="evidence" value="ECO:0007669"/>
    <property type="project" value="UniProtKB-UniRule"/>
</dbReference>
<dbReference type="HAMAP" id="MF_01808">
    <property type="entry name" value="Recomb_XerC_XerD"/>
    <property type="match status" value="1"/>
</dbReference>
<keyword evidence="7 9" id="KW-0233">DNA recombination</keyword>
<dbReference type="Proteomes" id="UP000675163">
    <property type="component" value="Unassembled WGS sequence"/>
</dbReference>
<evidence type="ECO:0000313" key="12">
    <source>
        <dbReference type="EMBL" id="MBP1325460.1"/>
    </source>
</evidence>
<feature type="active site" evidence="9">
    <location>
        <position position="152"/>
    </location>
</feature>
<feature type="active site" evidence="9">
    <location>
        <position position="264"/>
    </location>
</feature>
<comment type="subunit">
    <text evidence="9">Forms a cyclic heterotetrameric complex composed of two molecules of XerC and two molecules of XerD.</text>
</comment>
<dbReference type="PANTHER" id="PTHR30349">
    <property type="entry name" value="PHAGE INTEGRASE-RELATED"/>
    <property type="match status" value="1"/>
</dbReference>
<sequence>MLLSFAIDEFLAAVRLEYGYSEHTVTAYRADLAEFAQFAQTRDVTTLAGTDVELMRDWMWARQQRGMAKATLARGVATLKSFGTWLERCEFVPANPAARLRAPKPAQSLPRVLSEDHMTRLLEWAAQRAAAGEPVPLRNHAILELLYSSALRVSEVCSLSVDGFDRREHTIRVVGKGGKERVVPVGVPATRALERYLSNARPLLESAAVHAGGSGARAYAGAPRQELFLGERGGPLGTSTVYKLVSHELEAAPGSGPSGPHTFRHTAATHMLNGGADLRVVQEMLGHASLASTQVYTHVSTDRLAANYRRAHPRA</sequence>
<keyword evidence="13" id="KW-1185">Reference proteome</keyword>
<dbReference type="Gene3D" id="1.10.443.10">
    <property type="entry name" value="Intergrase catalytic core"/>
    <property type="match status" value="1"/>
</dbReference>
<gene>
    <name evidence="9" type="primary">xerC</name>
    <name evidence="12" type="ORF">JOF28_000692</name>
</gene>
<dbReference type="InterPro" id="IPR044068">
    <property type="entry name" value="CB"/>
</dbReference>
<proteinExistence type="inferred from homology"/>
<comment type="similarity">
    <text evidence="9">Belongs to the 'phage' integrase family. XerC subfamily.</text>
</comment>
<keyword evidence="5 9" id="KW-0229">DNA integration</keyword>
<dbReference type="RefSeq" id="WP_209704487.1">
    <property type="nucleotide sequence ID" value="NZ_JAFIDA010000001.1"/>
</dbReference>
<feature type="active site" evidence="9">
    <location>
        <position position="287"/>
    </location>
</feature>
<comment type="function">
    <text evidence="9">Site-specific tyrosine recombinase, which acts by catalyzing the cutting and rejoining of the recombining DNA molecules. The XerC-XerD complex is essential to convert dimers of the bacterial chromosome into monomers to permit their segregation at cell division. It also contributes to the segregational stability of plasmids.</text>
</comment>
<dbReference type="GO" id="GO:0005737">
    <property type="term" value="C:cytoplasm"/>
    <property type="evidence" value="ECO:0007669"/>
    <property type="project" value="UniProtKB-SubCell"/>
</dbReference>
<dbReference type="Pfam" id="PF02899">
    <property type="entry name" value="Phage_int_SAM_1"/>
    <property type="match status" value="1"/>
</dbReference>
<keyword evidence="6 9" id="KW-0238">DNA-binding</keyword>
<dbReference type="InterPro" id="IPR002104">
    <property type="entry name" value="Integrase_catalytic"/>
</dbReference>
<dbReference type="InterPro" id="IPR023009">
    <property type="entry name" value="Tyrosine_recombinase_XerC/XerD"/>
</dbReference>
<comment type="caution">
    <text evidence="12">The sequence shown here is derived from an EMBL/GenBank/DDBJ whole genome shotgun (WGS) entry which is preliminary data.</text>
</comment>
<evidence type="ECO:0000256" key="3">
    <source>
        <dbReference type="ARBA" id="ARBA00022618"/>
    </source>
</evidence>
<dbReference type="PANTHER" id="PTHR30349:SF77">
    <property type="entry name" value="TYROSINE RECOMBINASE XERC"/>
    <property type="match status" value="1"/>
</dbReference>
<dbReference type="EMBL" id="JAFIDA010000001">
    <property type="protein sequence ID" value="MBP1325460.1"/>
    <property type="molecule type" value="Genomic_DNA"/>
</dbReference>
<feature type="active site" evidence="9">
    <location>
        <position position="176"/>
    </location>
</feature>
<name>A0A940PSK2_9MICO</name>
<accession>A0A940PSK2</accession>
<dbReference type="AlphaFoldDB" id="A0A940PSK2"/>
<feature type="domain" description="Tyr recombinase" evidence="10">
    <location>
        <begin position="108"/>
        <end position="309"/>
    </location>
</feature>
<feature type="domain" description="Core-binding (CB)" evidence="11">
    <location>
        <begin position="1"/>
        <end position="87"/>
    </location>
</feature>
<dbReference type="CDD" id="cd00798">
    <property type="entry name" value="INT_XerDC_C"/>
    <property type="match status" value="1"/>
</dbReference>
<dbReference type="InterPro" id="IPR004107">
    <property type="entry name" value="Integrase_SAM-like_N"/>
</dbReference>
<organism evidence="12 13">
    <name type="scientific">Leucobacter exalbidus</name>
    <dbReference type="NCBI Taxonomy" id="662960"/>
    <lineage>
        <taxon>Bacteria</taxon>
        <taxon>Bacillati</taxon>
        <taxon>Actinomycetota</taxon>
        <taxon>Actinomycetes</taxon>
        <taxon>Micrococcales</taxon>
        <taxon>Microbacteriaceae</taxon>
        <taxon>Leucobacter</taxon>
    </lineage>
</organism>
<dbReference type="Gene3D" id="1.10.150.130">
    <property type="match status" value="1"/>
</dbReference>
<dbReference type="GO" id="GO:0007059">
    <property type="term" value="P:chromosome segregation"/>
    <property type="evidence" value="ECO:0007669"/>
    <property type="project" value="UniProtKB-UniRule"/>
</dbReference>
<comment type="subcellular location">
    <subcellularLocation>
        <location evidence="1 9">Cytoplasm</location>
    </subcellularLocation>
</comment>
<dbReference type="InterPro" id="IPR013762">
    <property type="entry name" value="Integrase-like_cat_sf"/>
</dbReference>
<evidence type="ECO:0000256" key="2">
    <source>
        <dbReference type="ARBA" id="ARBA00022490"/>
    </source>
</evidence>
<evidence type="ECO:0000256" key="8">
    <source>
        <dbReference type="ARBA" id="ARBA00023306"/>
    </source>
</evidence>
<protein>
    <recommendedName>
        <fullName evidence="9">Tyrosine recombinase XerC</fullName>
    </recommendedName>
</protein>
<dbReference type="InterPro" id="IPR010998">
    <property type="entry name" value="Integrase_recombinase_N"/>
</dbReference>
<dbReference type="Pfam" id="PF00589">
    <property type="entry name" value="Phage_integrase"/>
    <property type="match status" value="1"/>
</dbReference>
<evidence type="ECO:0000256" key="1">
    <source>
        <dbReference type="ARBA" id="ARBA00004496"/>
    </source>
</evidence>
<keyword evidence="3 9" id="KW-0132">Cell division</keyword>
<dbReference type="PROSITE" id="PS51898">
    <property type="entry name" value="TYR_RECOMBINASE"/>
    <property type="match status" value="1"/>
</dbReference>
<evidence type="ECO:0000256" key="9">
    <source>
        <dbReference type="HAMAP-Rule" id="MF_01808"/>
    </source>
</evidence>
<keyword evidence="2 9" id="KW-0963">Cytoplasm</keyword>
<reference evidence="12" key="1">
    <citation type="submission" date="2021-02" db="EMBL/GenBank/DDBJ databases">
        <title>Sequencing the genomes of 1000 actinobacteria strains.</title>
        <authorList>
            <person name="Klenk H.-P."/>
        </authorList>
    </citation>
    <scope>NUCLEOTIDE SEQUENCE</scope>
    <source>
        <strain evidence="12">DSM 22850</strain>
    </source>
</reference>
<keyword evidence="4 9" id="KW-0159">Chromosome partition</keyword>
<evidence type="ECO:0000259" key="10">
    <source>
        <dbReference type="PROSITE" id="PS51898"/>
    </source>
</evidence>
<evidence type="ECO:0000256" key="5">
    <source>
        <dbReference type="ARBA" id="ARBA00022908"/>
    </source>
</evidence>
<dbReference type="InterPro" id="IPR011010">
    <property type="entry name" value="DNA_brk_join_enz"/>
</dbReference>
<dbReference type="InterPro" id="IPR050090">
    <property type="entry name" value="Tyrosine_recombinase_XerCD"/>
</dbReference>
<keyword evidence="8 9" id="KW-0131">Cell cycle</keyword>
<feature type="active site" evidence="9">
    <location>
        <position position="261"/>
    </location>
</feature>
<dbReference type="GO" id="GO:0051301">
    <property type="term" value="P:cell division"/>
    <property type="evidence" value="ECO:0007669"/>
    <property type="project" value="UniProtKB-KW"/>
</dbReference>
<evidence type="ECO:0000313" key="13">
    <source>
        <dbReference type="Proteomes" id="UP000675163"/>
    </source>
</evidence>
<dbReference type="PROSITE" id="PS51900">
    <property type="entry name" value="CB"/>
    <property type="match status" value="1"/>
</dbReference>
<evidence type="ECO:0000259" key="11">
    <source>
        <dbReference type="PROSITE" id="PS51900"/>
    </source>
</evidence>
<feature type="active site" description="O-(3'-phospho-DNA)-tyrosine intermediate" evidence="9">
    <location>
        <position position="296"/>
    </location>
</feature>
<evidence type="ECO:0000256" key="6">
    <source>
        <dbReference type="ARBA" id="ARBA00023125"/>
    </source>
</evidence>
<dbReference type="GO" id="GO:0009037">
    <property type="term" value="F:tyrosine-based site-specific recombinase activity"/>
    <property type="evidence" value="ECO:0007669"/>
    <property type="project" value="UniProtKB-UniRule"/>
</dbReference>
<evidence type="ECO:0000256" key="4">
    <source>
        <dbReference type="ARBA" id="ARBA00022829"/>
    </source>
</evidence>
<evidence type="ECO:0000256" key="7">
    <source>
        <dbReference type="ARBA" id="ARBA00023172"/>
    </source>
</evidence>
<dbReference type="GO" id="GO:0003677">
    <property type="term" value="F:DNA binding"/>
    <property type="evidence" value="ECO:0007669"/>
    <property type="project" value="UniProtKB-UniRule"/>
</dbReference>